<feature type="chain" id="PRO_5009514741" description="Secreted protein" evidence="1">
    <location>
        <begin position="25"/>
        <end position="220"/>
    </location>
</feature>
<comment type="caution">
    <text evidence="2">The sequence shown here is derived from an EMBL/GenBank/DDBJ whole genome shotgun (WGS) entry which is preliminary data.</text>
</comment>
<evidence type="ECO:0000313" key="2">
    <source>
        <dbReference type="EMBL" id="OGC39368.1"/>
    </source>
</evidence>
<reference evidence="2 3" key="1">
    <citation type="journal article" date="2016" name="Nat. Commun.">
        <title>Thousands of microbial genomes shed light on interconnected biogeochemical processes in an aquifer system.</title>
        <authorList>
            <person name="Anantharaman K."/>
            <person name="Brown C.T."/>
            <person name="Hug L.A."/>
            <person name="Sharon I."/>
            <person name="Castelle C.J."/>
            <person name="Probst A.J."/>
            <person name="Thomas B.C."/>
            <person name="Singh A."/>
            <person name="Wilkins M.J."/>
            <person name="Karaoz U."/>
            <person name="Brodie E.L."/>
            <person name="Williams K.H."/>
            <person name="Hubbard S.S."/>
            <person name="Banfield J.F."/>
        </authorList>
    </citation>
    <scope>NUCLEOTIDE SEQUENCE [LARGE SCALE GENOMIC DNA]</scope>
</reference>
<evidence type="ECO:0008006" key="4">
    <source>
        <dbReference type="Google" id="ProtNLM"/>
    </source>
</evidence>
<gene>
    <name evidence="2" type="ORF">A2438_06595</name>
</gene>
<evidence type="ECO:0000313" key="3">
    <source>
        <dbReference type="Proteomes" id="UP000179242"/>
    </source>
</evidence>
<accession>A0A1F4U315</accession>
<dbReference type="AlphaFoldDB" id="A0A1F4U315"/>
<keyword evidence="1" id="KW-0732">Signal</keyword>
<organism evidence="2 3">
    <name type="scientific">candidate division WOR-1 bacterium RIFOXYC2_FULL_46_14</name>
    <dbReference type="NCBI Taxonomy" id="1802587"/>
    <lineage>
        <taxon>Bacteria</taxon>
        <taxon>Bacillati</taxon>
        <taxon>Saganbacteria</taxon>
    </lineage>
</organism>
<dbReference type="Proteomes" id="UP000179242">
    <property type="component" value="Unassembled WGS sequence"/>
</dbReference>
<dbReference type="EMBL" id="MEUJ01000009">
    <property type="protein sequence ID" value="OGC39368.1"/>
    <property type="molecule type" value="Genomic_DNA"/>
</dbReference>
<name>A0A1F4U315_UNCSA</name>
<feature type="signal peptide" evidence="1">
    <location>
        <begin position="1"/>
        <end position="24"/>
    </location>
</feature>
<protein>
    <recommendedName>
        <fullName evidence="4">Secreted protein</fullName>
    </recommendedName>
</protein>
<evidence type="ECO:0000256" key="1">
    <source>
        <dbReference type="SAM" id="SignalP"/>
    </source>
</evidence>
<sequence>MFRLFMVYFLMVSFLFSLASVGMAENNYVVVPAQKSFVPAESRLKDLALKAEKQRTESAMYDIGGGALFAGLGSAWSGYGSNYSGVYYALGGGMLIMGIKNFMYPTKLEQQYLDVKKMSGISIEERGSREAAAEGALKNGAMDATQGRMVSAGLVGIGGTALLLGSSPLAGSLLVAAAATSYFIKSDTEKVYEEYLVDKEDFIRSQNTANVSVVTTMEAR</sequence>
<proteinExistence type="predicted"/>